<gene>
    <name evidence="1" type="ORF">GGX14DRAFT_567701</name>
</gene>
<sequence>MSSTKNAVDFIDDDDLKTIGHMGSRASTSIQAAIADNVKVDERAAEIPNKMFTMFKELQTQKAGLVRMVSVLTAEEDDGDDD</sequence>
<keyword evidence="2" id="KW-1185">Reference proteome</keyword>
<dbReference type="Proteomes" id="UP001219525">
    <property type="component" value="Unassembled WGS sequence"/>
</dbReference>
<accession>A0AAD6VE65</accession>
<evidence type="ECO:0000313" key="1">
    <source>
        <dbReference type="EMBL" id="KAJ7207137.1"/>
    </source>
</evidence>
<organism evidence="1 2">
    <name type="scientific">Mycena pura</name>
    <dbReference type="NCBI Taxonomy" id="153505"/>
    <lineage>
        <taxon>Eukaryota</taxon>
        <taxon>Fungi</taxon>
        <taxon>Dikarya</taxon>
        <taxon>Basidiomycota</taxon>
        <taxon>Agaricomycotina</taxon>
        <taxon>Agaricomycetes</taxon>
        <taxon>Agaricomycetidae</taxon>
        <taxon>Agaricales</taxon>
        <taxon>Marasmiineae</taxon>
        <taxon>Mycenaceae</taxon>
        <taxon>Mycena</taxon>
    </lineage>
</organism>
<evidence type="ECO:0000313" key="2">
    <source>
        <dbReference type="Proteomes" id="UP001219525"/>
    </source>
</evidence>
<protein>
    <submittedName>
        <fullName evidence="1">Uncharacterized protein</fullName>
    </submittedName>
</protein>
<dbReference type="EMBL" id="JARJCW010000037">
    <property type="protein sequence ID" value="KAJ7207137.1"/>
    <property type="molecule type" value="Genomic_DNA"/>
</dbReference>
<dbReference type="AlphaFoldDB" id="A0AAD6VE65"/>
<comment type="caution">
    <text evidence="1">The sequence shown here is derived from an EMBL/GenBank/DDBJ whole genome shotgun (WGS) entry which is preliminary data.</text>
</comment>
<proteinExistence type="predicted"/>
<name>A0AAD6VE65_9AGAR</name>
<reference evidence="1" key="1">
    <citation type="submission" date="2023-03" db="EMBL/GenBank/DDBJ databases">
        <title>Massive genome expansion in bonnet fungi (Mycena s.s.) driven by repeated elements and novel gene families across ecological guilds.</title>
        <authorList>
            <consortium name="Lawrence Berkeley National Laboratory"/>
            <person name="Harder C.B."/>
            <person name="Miyauchi S."/>
            <person name="Viragh M."/>
            <person name="Kuo A."/>
            <person name="Thoen E."/>
            <person name="Andreopoulos B."/>
            <person name="Lu D."/>
            <person name="Skrede I."/>
            <person name="Drula E."/>
            <person name="Henrissat B."/>
            <person name="Morin E."/>
            <person name="Kohler A."/>
            <person name="Barry K."/>
            <person name="LaButti K."/>
            <person name="Morin E."/>
            <person name="Salamov A."/>
            <person name="Lipzen A."/>
            <person name="Mereny Z."/>
            <person name="Hegedus B."/>
            <person name="Baldrian P."/>
            <person name="Stursova M."/>
            <person name="Weitz H."/>
            <person name="Taylor A."/>
            <person name="Grigoriev I.V."/>
            <person name="Nagy L.G."/>
            <person name="Martin F."/>
            <person name="Kauserud H."/>
        </authorList>
    </citation>
    <scope>NUCLEOTIDE SEQUENCE</scope>
    <source>
        <strain evidence="1">9144</strain>
    </source>
</reference>